<dbReference type="InterPro" id="IPR009056">
    <property type="entry name" value="Cyt_c-like_dom"/>
</dbReference>
<dbReference type="InterPro" id="IPR036909">
    <property type="entry name" value="Cyt_c-like_dom_sf"/>
</dbReference>
<dbReference type="PANTHER" id="PTHR33751">
    <property type="entry name" value="CBB3-TYPE CYTOCHROME C OXIDASE SUBUNIT FIXP"/>
    <property type="match status" value="1"/>
</dbReference>
<feature type="chain" id="PRO_5047233620" evidence="9">
    <location>
        <begin position="26"/>
        <end position="261"/>
    </location>
</feature>
<evidence type="ECO:0000313" key="12">
    <source>
        <dbReference type="Proteomes" id="UP001342418"/>
    </source>
</evidence>
<dbReference type="Pfam" id="PF00034">
    <property type="entry name" value="Cytochrom_C"/>
    <property type="match status" value="2"/>
</dbReference>
<accession>A0ABY5MKR4</accession>
<name>A0ABY5MKR4_9HYPH</name>
<evidence type="ECO:0000256" key="3">
    <source>
        <dbReference type="ARBA" id="ARBA00022617"/>
    </source>
</evidence>
<evidence type="ECO:0000256" key="8">
    <source>
        <dbReference type="PROSITE-ProRule" id="PRU00433"/>
    </source>
</evidence>
<evidence type="ECO:0000256" key="4">
    <source>
        <dbReference type="ARBA" id="ARBA00022723"/>
    </source>
</evidence>
<keyword evidence="3 8" id="KW-0349">Heme</keyword>
<keyword evidence="9" id="KW-0732">Signal</keyword>
<evidence type="ECO:0000256" key="2">
    <source>
        <dbReference type="ARBA" id="ARBA00022448"/>
    </source>
</evidence>
<dbReference type="PANTHER" id="PTHR33751:SF9">
    <property type="entry name" value="CYTOCHROME C4"/>
    <property type="match status" value="1"/>
</dbReference>
<keyword evidence="2" id="KW-0813">Transport</keyword>
<evidence type="ECO:0000259" key="10">
    <source>
        <dbReference type="PROSITE" id="PS51007"/>
    </source>
</evidence>
<comment type="subcellular location">
    <subcellularLocation>
        <location evidence="1">Periplasm</location>
    </subcellularLocation>
</comment>
<keyword evidence="7 8" id="KW-0408">Iron</keyword>
<evidence type="ECO:0000256" key="9">
    <source>
        <dbReference type="SAM" id="SignalP"/>
    </source>
</evidence>
<dbReference type="EMBL" id="CP030941">
    <property type="protein sequence ID" value="UUP16481.1"/>
    <property type="molecule type" value="Genomic_DNA"/>
</dbReference>
<evidence type="ECO:0000256" key="1">
    <source>
        <dbReference type="ARBA" id="ARBA00004418"/>
    </source>
</evidence>
<dbReference type="SUPFAM" id="SSF46626">
    <property type="entry name" value="Cytochrome c"/>
    <property type="match status" value="2"/>
</dbReference>
<feature type="domain" description="Cytochrome c" evidence="10">
    <location>
        <begin position="37"/>
        <end position="125"/>
    </location>
</feature>
<evidence type="ECO:0000313" key="11">
    <source>
        <dbReference type="EMBL" id="UUP16481.1"/>
    </source>
</evidence>
<keyword evidence="6" id="KW-0249">Electron transport</keyword>
<keyword evidence="12" id="KW-1185">Reference proteome</keyword>
<sequence>MLKFFKAGIAIAASLACLSTGQAQEAVEGQAQEPAKPDIENGQAIAVGTYNVSPGGACFRCHVMDGAGDSVAGFPRLTDQAYEYMVESLKAFASGDRPSEIMQPIASAMSEEEMRDVSAYYASREEAPYPPPPDVDPEVLQEGALLSTMGAPDEGIQACVNCHGPEGIGMPPTYPFIGGQYATYIRQQLQLFKQGERRGEELGVMAYIAGLMTDEQIEAAAQYFASLRPENVTPEQAERPVAEVTPQLGTAPIPDDILGVE</sequence>
<dbReference type="PIRSF" id="PIRSF000005">
    <property type="entry name" value="Cytochrome_c4"/>
    <property type="match status" value="1"/>
</dbReference>
<protein>
    <submittedName>
        <fullName evidence="11">Cytochrome c4</fullName>
    </submittedName>
</protein>
<evidence type="ECO:0000256" key="5">
    <source>
        <dbReference type="ARBA" id="ARBA00022764"/>
    </source>
</evidence>
<feature type="signal peptide" evidence="9">
    <location>
        <begin position="1"/>
        <end position="25"/>
    </location>
</feature>
<organism evidence="11 12">
    <name type="scientific">Nitratireductor thuwali</name>
    <dbReference type="NCBI Taxonomy" id="2267699"/>
    <lineage>
        <taxon>Bacteria</taxon>
        <taxon>Pseudomonadati</taxon>
        <taxon>Pseudomonadota</taxon>
        <taxon>Alphaproteobacteria</taxon>
        <taxon>Hyphomicrobiales</taxon>
        <taxon>Phyllobacteriaceae</taxon>
        <taxon>Nitratireductor</taxon>
    </lineage>
</organism>
<feature type="domain" description="Cytochrome c" evidence="10">
    <location>
        <begin position="138"/>
        <end position="228"/>
    </location>
</feature>
<keyword evidence="5" id="KW-0574">Periplasm</keyword>
<proteinExistence type="predicted"/>
<dbReference type="InterPro" id="IPR050597">
    <property type="entry name" value="Cytochrome_c_Oxidase_Subunit"/>
</dbReference>
<dbReference type="Gene3D" id="1.10.760.10">
    <property type="entry name" value="Cytochrome c-like domain"/>
    <property type="match status" value="2"/>
</dbReference>
<dbReference type="PROSITE" id="PS51257">
    <property type="entry name" value="PROKAR_LIPOPROTEIN"/>
    <property type="match status" value="1"/>
</dbReference>
<dbReference type="InterPro" id="IPR024167">
    <property type="entry name" value="Cytochrome_c4-like"/>
</dbReference>
<evidence type="ECO:0000256" key="6">
    <source>
        <dbReference type="ARBA" id="ARBA00022982"/>
    </source>
</evidence>
<dbReference type="PROSITE" id="PS51007">
    <property type="entry name" value="CYTC"/>
    <property type="match status" value="2"/>
</dbReference>
<gene>
    <name evidence="11" type="ORF">NTH_00928</name>
</gene>
<keyword evidence="4 8" id="KW-0479">Metal-binding</keyword>
<dbReference type="Proteomes" id="UP001342418">
    <property type="component" value="Chromosome"/>
</dbReference>
<reference evidence="11 12" key="1">
    <citation type="submission" date="2018-07" db="EMBL/GenBank/DDBJ databases">
        <title>Genome sequence of Nitratireductor thuwali#1536.</title>
        <authorList>
            <person name="Michoud G."/>
            <person name="Merlino G."/>
            <person name="Sefrji F.O."/>
            <person name="Daffonchio D."/>
        </authorList>
    </citation>
    <scope>NUCLEOTIDE SEQUENCE [LARGE SCALE GENOMIC DNA]</scope>
    <source>
        <strain evidence="12">Nit1536</strain>
    </source>
</reference>
<dbReference type="RefSeq" id="WP_338528899.1">
    <property type="nucleotide sequence ID" value="NZ_CP030941.1"/>
</dbReference>
<evidence type="ECO:0000256" key="7">
    <source>
        <dbReference type="ARBA" id="ARBA00023004"/>
    </source>
</evidence>